<dbReference type="InParanoid" id="A0A482WZQ1"/>
<keyword evidence="1" id="KW-0812">Transmembrane</keyword>
<protein>
    <submittedName>
        <fullName evidence="2">Uncharacterized protein</fullName>
    </submittedName>
</protein>
<keyword evidence="1" id="KW-0472">Membrane</keyword>
<keyword evidence="3" id="KW-1185">Reference proteome</keyword>
<dbReference type="AlphaFoldDB" id="A0A482WZQ1"/>
<dbReference type="Proteomes" id="UP000291343">
    <property type="component" value="Unassembled WGS sequence"/>
</dbReference>
<organism evidence="2 3">
    <name type="scientific">Laodelphax striatellus</name>
    <name type="common">Small brown planthopper</name>
    <name type="synonym">Delphax striatella</name>
    <dbReference type="NCBI Taxonomy" id="195883"/>
    <lineage>
        <taxon>Eukaryota</taxon>
        <taxon>Metazoa</taxon>
        <taxon>Ecdysozoa</taxon>
        <taxon>Arthropoda</taxon>
        <taxon>Hexapoda</taxon>
        <taxon>Insecta</taxon>
        <taxon>Pterygota</taxon>
        <taxon>Neoptera</taxon>
        <taxon>Paraneoptera</taxon>
        <taxon>Hemiptera</taxon>
        <taxon>Auchenorrhyncha</taxon>
        <taxon>Fulgoroidea</taxon>
        <taxon>Delphacidae</taxon>
        <taxon>Criomorphinae</taxon>
        <taxon>Laodelphax</taxon>
    </lineage>
</organism>
<proteinExistence type="predicted"/>
<comment type="caution">
    <text evidence="2">The sequence shown here is derived from an EMBL/GenBank/DDBJ whole genome shotgun (WGS) entry which is preliminary data.</text>
</comment>
<evidence type="ECO:0000313" key="2">
    <source>
        <dbReference type="EMBL" id="RZF39019.1"/>
    </source>
</evidence>
<gene>
    <name evidence="2" type="ORF">LSTR_LSTR008609</name>
</gene>
<sequence length="187" mass="22009">MLINNYSAKEICDFLLLSVFLLTTLLFFIYTEKFCQKMRIEKSQLNGMMMASELLYEKEQDFMRKLYRFLFEERSILEKLILSNPKTSEETNKDTAISGDGETDLSTLESLEDVTEYDHEDSSTDDSDNEELEDLKTMQKKECGELTEFKDVVQRQSQDFIDEVHEGYVIISNNQHCLYTIQEEYCL</sequence>
<name>A0A482WZQ1_LAOST</name>
<feature type="transmembrane region" description="Helical" evidence="1">
    <location>
        <begin position="12"/>
        <end position="30"/>
    </location>
</feature>
<evidence type="ECO:0000313" key="3">
    <source>
        <dbReference type="Proteomes" id="UP000291343"/>
    </source>
</evidence>
<reference evidence="2 3" key="1">
    <citation type="journal article" date="2017" name="Gigascience">
        <title>Genome sequence of the small brown planthopper, Laodelphax striatellus.</title>
        <authorList>
            <person name="Zhu J."/>
            <person name="Jiang F."/>
            <person name="Wang X."/>
            <person name="Yang P."/>
            <person name="Bao Y."/>
            <person name="Zhao W."/>
            <person name="Wang W."/>
            <person name="Lu H."/>
            <person name="Wang Q."/>
            <person name="Cui N."/>
            <person name="Li J."/>
            <person name="Chen X."/>
            <person name="Luo L."/>
            <person name="Yu J."/>
            <person name="Kang L."/>
            <person name="Cui F."/>
        </authorList>
    </citation>
    <scope>NUCLEOTIDE SEQUENCE [LARGE SCALE GENOMIC DNA]</scope>
    <source>
        <strain evidence="2">Lst14</strain>
    </source>
</reference>
<keyword evidence="1" id="KW-1133">Transmembrane helix</keyword>
<dbReference type="EMBL" id="QKKF02020908">
    <property type="protein sequence ID" value="RZF39019.1"/>
    <property type="molecule type" value="Genomic_DNA"/>
</dbReference>
<accession>A0A482WZQ1</accession>
<evidence type="ECO:0000256" key="1">
    <source>
        <dbReference type="SAM" id="Phobius"/>
    </source>
</evidence>